<accession>A0A0F9DYE8</accession>
<dbReference type="PANTHER" id="PTHR32305:SF15">
    <property type="entry name" value="PROTEIN RHSA-RELATED"/>
    <property type="match status" value="1"/>
</dbReference>
<dbReference type="Pfam" id="PF25023">
    <property type="entry name" value="TEN_YD-shell"/>
    <property type="match status" value="1"/>
</dbReference>
<dbReference type="InterPro" id="IPR056823">
    <property type="entry name" value="TEN-like_YD-shell"/>
</dbReference>
<dbReference type="PRINTS" id="PR00394">
    <property type="entry name" value="RHSPROTEIN"/>
</dbReference>
<sequence length="502" mass="55054">VDTVTYPDFSVVDNDYDNNGNVTNVNIPSLQDYGFTFNGTNNVSTESAPSLEQTQYLYDDDKNLTDIVLPSSAVIHHDYVNNLIGQTTTPEGIINYTYLCGGKVDTVTEGSETIDYDYDGDLLTGIHYGGLLGEAITQGYNTDFLINSLNYVGQTTAISYDNDNILTGIHGYTITPHAQHGLPEALNNGTFAQSRLYNGHGETTSVNTQVANQDSYDYALTYNDLGQIINKQETLHDGTINNYVYTYHPDRRWLTTVSKNGSVVESYGYDANGNRTLHTNTAKGITAVIPSYNLDDQLVSDGNGASYTYTADGYLSSKTTSAGITTYQYSSLGRLLSVQPPAPAAVITYQHNAMGNRVAKLVGGVITEKYLWLDKTTLLAVYNADNTLKQRFAYTLGNTPTSFEQGGNKYYITTDHLGSPRTISDSSGAIIKAIEYDSFGNVLNDSNPSFSIPFGFASGLYDQDTGLIRFGYRDYDSETGRWTARDPIGLDDGPNIYQYVQN</sequence>
<dbReference type="Gene3D" id="2.180.10.10">
    <property type="entry name" value="RHS repeat-associated core"/>
    <property type="match status" value="1"/>
</dbReference>
<dbReference type="EMBL" id="LAZR01039489">
    <property type="protein sequence ID" value="KKL16878.1"/>
    <property type="molecule type" value="Genomic_DNA"/>
</dbReference>
<evidence type="ECO:0000256" key="1">
    <source>
        <dbReference type="ARBA" id="ARBA00022737"/>
    </source>
</evidence>
<dbReference type="AlphaFoldDB" id="A0A0F9DYE8"/>
<feature type="domain" description="Teneurin-like YD-shell" evidence="2">
    <location>
        <begin position="3"/>
        <end position="486"/>
    </location>
</feature>
<reference evidence="3" key="1">
    <citation type="journal article" date="2015" name="Nature">
        <title>Complex archaea that bridge the gap between prokaryotes and eukaryotes.</title>
        <authorList>
            <person name="Spang A."/>
            <person name="Saw J.H."/>
            <person name="Jorgensen S.L."/>
            <person name="Zaremba-Niedzwiedzka K."/>
            <person name="Martijn J."/>
            <person name="Lind A.E."/>
            <person name="van Eijk R."/>
            <person name="Schleper C."/>
            <person name="Guy L."/>
            <person name="Ettema T.J."/>
        </authorList>
    </citation>
    <scope>NUCLEOTIDE SEQUENCE</scope>
</reference>
<evidence type="ECO:0000259" key="2">
    <source>
        <dbReference type="Pfam" id="PF25023"/>
    </source>
</evidence>
<dbReference type="InterPro" id="IPR050708">
    <property type="entry name" value="T6SS_VgrG/RHS"/>
</dbReference>
<proteinExistence type="predicted"/>
<evidence type="ECO:0000313" key="3">
    <source>
        <dbReference type="EMBL" id="KKL16878.1"/>
    </source>
</evidence>
<protein>
    <recommendedName>
        <fullName evidence="2">Teneurin-like YD-shell domain-containing protein</fullName>
    </recommendedName>
</protein>
<dbReference type="NCBIfam" id="TIGR03696">
    <property type="entry name" value="Rhs_assc_core"/>
    <property type="match status" value="1"/>
</dbReference>
<organism evidence="3">
    <name type="scientific">marine sediment metagenome</name>
    <dbReference type="NCBI Taxonomy" id="412755"/>
    <lineage>
        <taxon>unclassified sequences</taxon>
        <taxon>metagenomes</taxon>
        <taxon>ecological metagenomes</taxon>
    </lineage>
</organism>
<feature type="non-terminal residue" evidence="3">
    <location>
        <position position="1"/>
    </location>
</feature>
<feature type="non-terminal residue" evidence="3">
    <location>
        <position position="502"/>
    </location>
</feature>
<comment type="caution">
    <text evidence="3">The sequence shown here is derived from an EMBL/GenBank/DDBJ whole genome shotgun (WGS) entry which is preliminary data.</text>
</comment>
<dbReference type="PANTHER" id="PTHR32305">
    <property type="match status" value="1"/>
</dbReference>
<keyword evidence="1" id="KW-0677">Repeat</keyword>
<name>A0A0F9DYE8_9ZZZZ</name>
<dbReference type="InterPro" id="IPR022385">
    <property type="entry name" value="Rhs_assc_core"/>
</dbReference>
<gene>
    <name evidence="3" type="ORF">LCGC14_2491160</name>
</gene>